<dbReference type="RefSeq" id="WP_214431462.1">
    <property type="nucleotide sequence ID" value="NZ_CAWPUQ010000057.1"/>
</dbReference>
<dbReference type="Gene3D" id="2.60.120.260">
    <property type="entry name" value="Galactose-binding domain-like"/>
    <property type="match status" value="1"/>
</dbReference>
<name>A0A8J7I4Z1_9NOST</name>
<dbReference type="Proteomes" id="UP000662314">
    <property type="component" value="Unassembled WGS sequence"/>
</dbReference>
<protein>
    <submittedName>
        <fullName evidence="4">DUF642 domain-containing protein</fullName>
    </submittedName>
</protein>
<evidence type="ECO:0000259" key="3">
    <source>
        <dbReference type="Pfam" id="PF04862"/>
    </source>
</evidence>
<keyword evidence="2" id="KW-0732">Signal</keyword>
<dbReference type="AlphaFoldDB" id="A0A8J7I4Z1"/>
<feature type="region of interest" description="Disordered" evidence="1">
    <location>
        <begin position="43"/>
        <end position="90"/>
    </location>
</feature>
<accession>A0A8J7I4Z1</accession>
<proteinExistence type="predicted"/>
<dbReference type="Pfam" id="PF04862">
    <property type="entry name" value="DUF642"/>
    <property type="match status" value="1"/>
</dbReference>
<dbReference type="EMBL" id="JAECZA010000015">
    <property type="protein sequence ID" value="MBH8572637.1"/>
    <property type="molecule type" value="Genomic_DNA"/>
</dbReference>
<organism evidence="4 5">
    <name type="scientific">Dendronalium phyllosphericum CENA369</name>
    <dbReference type="NCBI Taxonomy" id="1725256"/>
    <lineage>
        <taxon>Bacteria</taxon>
        <taxon>Bacillati</taxon>
        <taxon>Cyanobacteriota</taxon>
        <taxon>Cyanophyceae</taxon>
        <taxon>Nostocales</taxon>
        <taxon>Nostocaceae</taxon>
        <taxon>Dendronalium</taxon>
        <taxon>Dendronalium phyllosphericum</taxon>
    </lineage>
</organism>
<comment type="caution">
    <text evidence="4">The sequence shown here is derived from an EMBL/GenBank/DDBJ whole genome shotgun (WGS) entry which is preliminary data.</text>
</comment>
<evidence type="ECO:0000256" key="2">
    <source>
        <dbReference type="SAM" id="SignalP"/>
    </source>
</evidence>
<feature type="signal peptide" evidence="2">
    <location>
        <begin position="1"/>
        <end position="22"/>
    </location>
</feature>
<feature type="compositionally biased region" description="Polar residues" evidence="1">
    <location>
        <begin position="55"/>
        <end position="90"/>
    </location>
</feature>
<gene>
    <name evidence="4" type="ORF">I8752_06340</name>
</gene>
<reference evidence="4 5" key="1">
    <citation type="journal article" date="2021" name="Int. J. Syst. Evol. Microbiol.">
        <title>Amazonocrinis nigriterrae gen. nov., sp. nov., Atlanticothrix silvestris gen. nov., sp. nov. and Dendronalium phyllosphericum gen. nov., sp. nov., nostocacean cyanobacteria from Brazilian environments.</title>
        <authorList>
            <person name="Alvarenga D.O."/>
            <person name="Andreote A.P.D."/>
            <person name="Branco L.H.Z."/>
            <person name="Delbaje E."/>
            <person name="Cruz R.B."/>
            <person name="Varani A.M."/>
            <person name="Fiore M.F."/>
        </authorList>
    </citation>
    <scope>NUCLEOTIDE SEQUENCE [LARGE SCALE GENOMIC DNA]</scope>
    <source>
        <strain evidence="4 5">CENA369</strain>
    </source>
</reference>
<evidence type="ECO:0000313" key="4">
    <source>
        <dbReference type="EMBL" id="MBH8572637.1"/>
    </source>
</evidence>
<evidence type="ECO:0000256" key="1">
    <source>
        <dbReference type="SAM" id="MobiDB-lite"/>
    </source>
</evidence>
<dbReference type="InterPro" id="IPR006946">
    <property type="entry name" value="DGR2-like_dom"/>
</dbReference>
<keyword evidence="5" id="KW-1185">Reference proteome</keyword>
<feature type="domain" description="DUF642" evidence="3">
    <location>
        <begin position="39"/>
        <end position="192"/>
    </location>
</feature>
<evidence type="ECO:0000313" key="5">
    <source>
        <dbReference type="Proteomes" id="UP000662314"/>
    </source>
</evidence>
<feature type="chain" id="PRO_5035287940" evidence="2">
    <location>
        <begin position="23"/>
        <end position="208"/>
    </location>
</feature>
<sequence length="208" mass="22443">MKLTKKLSIIVCSLTTALVSTAVITNAYKSVAQAEGPELITNGSFEVDPLADPNDPSQTTPNPNVTGWTKSEPNNPTDTPGVNTSGIRISNSANTGNQGLSLSGFSGISSISQSIPTVRGQNYILTFYLASIEEPPDVNNKVQVLIDRKEDDDKDGKKFFSSKNIPFQPYTKYTVSFKAKGASTKIEFAYKTSKAFLFLDDVSVKSTD</sequence>